<dbReference type="Proteomes" id="UP001175271">
    <property type="component" value="Unassembled WGS sequence"/>
</dbReference>
<organism evidence="2 3">
    <name type="scientific">Steinernema hermaphroditum</name>
    <dbReference type="NCBI Taxonomy" id="289476"/>
    <lineage>
        <taxon>Eukaryota</taxon>
        <taxon>Metazoa</taxon>
        <taxon>Ecdysozoa</taxon>
        <taxon>Nematoda</taxon>
        <taxon>Chromadorea</taxon>
        <taxon>Rhabditida</taxon>
        <taxon>Tylenchina</taxon>
        <taxon>Panagrolaimomorpha</taxon>
        <taxon>Strongyloidoidea</taxon>
        <taxon>Steinernematidae</taxon>
        <taxon>Steinernema</taxon>
    </lineage>
</organism>
<proteinExistence type="predicted"/>
<dbReference type="EMBL" id="JAUCMV010000004">
    <property type="protein sequence ID" value="KAK0405971.1"/>
    <property type="molecule type" value="Genomic_DNA"/>
</dbReference>
<keyword evidence="1" id="KW-0812">Transmembrane</keyword>
<sequence length="202" mass="23507">MIDAGFWSQKCFRGPPLGRDVPMWTAAMVGVLAFVVTLEAAPMRLLVADSSKALESRRKVEEGRRLLSRPRRSVERYTIWEIIHKRFRDPLANKKKDIIWSPESKYHPEFGRIVDSVGDDKDRVSVYSLYMSFGILGFVITFIVYTYLQYLIASRRLRQRSQEHHIEMLVKRSAFLLATSGREAPALKRRASILNLFKQFRL</sequence>
<name>A0AA39HIS2_9BILA</name>
<keyword evidence="3" id="KW-1185">Reference proteome</keyword>
<feature type="transmembrane region" description="Helical" evidence="1">
    <location>
        <begin position="21"/>
        <end position="41"/>
    </location>
</feature>
<evidence type="ECO:0000256" key="1">
    <source>
        <dbReference type="SAM" id="Phobius"/>
    </source>
</evidence>
<feature type="transmembrane region" description="Helical" evidence="1">
    <location>
        <begin position="127"/>
        <end position="148"/>
    </location>
</feature>
<evidence type="ECO:0000313" key="2">
    <source>
        <dbReference type="EMBL" id="KAK0405971.1"/>
    </source>
</evidence>
<keyword evidence="1" id="KW-1133">Transmembrane helix</keyword>
<comment type="caution">
    <text evidence="2">The sequence shown here is derived from an EMBL/GenBank/DDBJ whole genome shotgun (WGS) entry which is preliminary data.</text>
</comment>
<gene>
    <name evidence="2" type="ORF">QR680_018290</name>
</gene>
<keyword evidence="1" id="KW-0472">Membrane</keyword>
<accession>A0AA39HIS2</accession>
<reference evidence="2" key="1">
    <citation type="submission" date="2023-06" db="EMBL/GenBank/DDBJ databases">
        <title>Genomic analysis of the entomopathogenic nematode Steinernema hermaphroditum.</title>
        <authorList>
            <person name="Schwarz E.M."/>
            <person name="Heppert J.K."/>
            <person name="Baniya A."/>
            <person name="Schwartz H.T."/>
            <person name="Tan C.-H."/>
            <person name="Antoshechkin I."/>
            <person name="Sternberg P.W."/>
            <person name="Goodrich-Blair H."/>
            <person name="Dillman A.R."/>
        </authorList>
    </citation>
    <scope>NUCLEOTIDE SEQUENCE</scope>
    <source>
        <strain evidence="2">PS9179</strain>
        <tissue evidence="2">Whole animal</tissue>
    </source>
</reference>
<dbReference type="AlphaFoldDB" id="A0AA39HIS2"/>
<protein>
    <submittedName>
        <fullName evidence="2">Uncharacterized protein</fullName>
    </submittedName>
</protein>
<evidence type="ECO:0000313" key="3">
    <source>
        <dbReference type="Proteomes" id="UP001175271"/>
    </source>
</evidence>